<feature type="region of interest" description="Disordered" evidence="1">
    <location>
        <begin position="87"/>
        <end position="136"/>
    </location>
</feature>
<keyword evidence="2" id="KW-1133">Transmembrane helix</keyword>
<gene>
    <name evidence="4" type="ORF">HPB52_006569</name>
</gene>
<reference evidence="4" key="1">
    <citation type="journal article" date="2020" name="Cell">
        <title>Large-Scale Comparative Analyses of Tick Genomes Elucidate Their Genetic Diversity and Vector Capacities.</title>
        <authorList>
            <consortium name="Tick Genome and Microbiome Consortium (TIGMIC)"/>
            <person name="Jia N."/>
            <person name="Wang J."/>
            <person name="Shi W."/>
            <person name="Du L."/>
            <person name="Sun Y."/>
            <person name="Zhan W."/>
            <person name="Jiang J.F."/>
            <person name="Wang Q."/>
            <person name="Zhang B."/>
            <person name="Ji P."/>
            <person name="Bell-Sakyi L."/>
            <person name="Cui X.M."/>
            <person name="Yuan T.T."/>
            <person name="Jiang B.G."/>
            <person name="Yang W.F."/>
            <person name="Lam T.T."/>
            <person name="Chang Q.C."/>
            <person name="Ding S.J."/>
            <person name="Wang X.J."/>
            <person name="Zhu J.G."/>
            <person name="Ruan X.D."/>
            <person name="Zhao L."/>
            <person name="Wei J.T."/>
            <person name="Ye R.Z."/>
            <person name="Que T.C."/>
            <person name="Du C.H."/>
            <person name="Zhou Y.H."/>
            <person name="Cheng J.X."/>
            <person name="Dai P.F."/>
            <person name="Guo W.B."/>
            <person name="Han X.H."/>
            <person name="Huang E.J."/>
            <person name="Li L.F."/>
            <person name="Wei W."/>
            <person name="Gao Y.C."/>
            <person name="Liu J.Z."/>
            <person name="Shao H.Z."/>
            <person name="Wang X."/>
            <person name="Wang C.C."/>
            <person name="Yang T.C."/>
            <person name="Huo Q.B."/>
            <person name="Li W."/>
            <person name="Chen H.Y."/>
            <person name="Chen S.E."/>
            <person name="Zhou L.G."/>
            <person name="Ni X.B."/>
            <person name="Tian J.H."/>
            <person name="Sheng Y."/>
            <person name="Liu T."/>
            <person name="Pan Y.S."/>
            <person name="Xia L.Y."/>
            <person name="Li J."/>
            <person name="Zhao F."/>
            <person name="Cao W.C."/>
        </authorList>
    </citation>
    <scope>NUCLEOTIDE SEQUENCE</scope>
    <source>
        <strain evidence="4">Rsan-2018</strain>
    </source>
</reference>
<evidence type="ECO:0000259" key="3">
    <source>
        <dbReference type="PROSITE" id="PS51910"/>
    </source>
</evidence>
<dbReference type="GO" id="GO:0008061">
    <property type="term" value="F:chitin binding"/>
    <property type="evidence" value="ECO:0007669"/>
    <property type="project" value="InterPro"/>
</dbReference>
<sequence length="602" mass="65502">MMGEVRVPILVCHPSPSSREHRDTVGAWPLARDAEPPGKPGQEEDERARRNDMQATSPESSSAWQSELSSSSDCGCQFELSEEAAQEAAVDGSGGARRVVHGQQQQVYSRPAPSSWCGESGSVNEAGDVSEAPRQDPTRAQRFVSVYVAPLWGRRMATLRRKCSPLWLYTGATCAAIVVAASFLLAPSAADHAVPPPSVGPLLRLDSGEREESWNASELEFLAPRLVRNGSRAVLCFYDRHAHRLPPPYAYFPRQMALRYCTHAVYHAPFALHDGRLAYRNPGFDRQFGMPELARVARHRGYGTQLLFTVGGEDTDNANWSRLASDEVRRETFAKDLKETLVSLGYDGVNLHWSTPGGRCGRAGDAHALTDLVRLLRTRLRRPLAPRDFLLAVTLPPQEHFVEVASQLAPLAKLADFLVVQAHSLYGPSSPWPRCASPYEAVQGPSVRALLDSLAARLFHGHWGKLCITHSLAAVTYRLADYGTAVVGARVGDPSEGDGASVGPGEPQSITGTPGKAAYFEVCGWTRQHSRSRECSMLRSGSTVAALEGPEALRHKLARMALDGHGRLCLAALDTHLDDPLGACGGAMSPLLKRLYEDPLET</sequence>
<dbReference type="VEuPathDB" id="VectorBase:RSAN_051627"/>
<dbReference type="Pfam" id="PF00704">
    <property type="entry name" value="Glyco_hydro_18"/>
    <property type="match status" value="1"/>
</dbReference>
<dbReference type="Proteomes" id="UP000821837">
    <property type="component" value="Unassembled WGS sequence"/>
</dbReference>
<feature type="compositionally biased region" description="Low complexity" evidence="1">
    <location>
        <begin position="57"/>
        <end position="68"/>
    </location>
</feature>
<dbReference type="VEuPathDB" id="VectorBase:RSAN_057845"/>
<dbReference type="InterPro" id="IPR050314">
    <property type="entry name" value="Glycosyl_Hydrlase_18"/>
</dbReference>
<dbReference type="Gene3D" id="3.20.20.80">
    <property type="entry name" value="Glycosidases"/>
    <property type="match status" value="1"/>
</dbReference>
<dbReference type="PROSITE" id="PS51910">
    <property type="entry name" value="GH18_2"/>
    <property type="match status" value="1"/>
</dbReference>
<dbReference type="InterPro" id="IPR011583">
    <property type="entry name" value="Chitinase_II/V-like_cat"/>
</dbReference>
<protein>
    <recommendedName>
        <fullName evidence="3">GH18 domain-containing protein</fullName>
    </recommendedName>
</protein>
<keyword evidence="2" id="KW-0472">Membrane</keyword>
<keyword evidence="5" id="KW-1185">Reference proteome</keyword>
<dbReference type="AlphaFoldDB" id="A0A9D4PJI9"/>
<dbReference type="InterPro" id="IPR029070">
    <property type="entry name" value="Chitinase_insertion_sf"/>
</dbReference>
<accession>A0A9D4PJI9</accession>
<dbReference type="SMART" id="SM00636">
    <property type="entry name" value="Glyco_18"/>
    <property type="match status" value="1"/>
</dbReference>
<reference evidence="4" key="2">
    <citation type="submission" date="2021-09" db="EMBL/GenBank/DDBJ databases">
        <authorList>
            <person name="Jia N."/>
            <person name="Wang J."/>
            <person name="Shi W."/>
            <person name="Du L."/>
            <person name="Sun Y."/>
            <person name="Zhan W."/>
            <person name="Jiang J."/>
            <person name="Wang Q."/>
            <person name="Zhang B."/>
            <person name="Ji P."/>
            <person name="Sakyi L.B."/>
            <person name="Cui X."/>
            <person name="Yuan T."/>
            <person name="Jiang B."/>
            <person name="Yang W."/>
            <person name="Lam T.T.-Y."/>
            <person name="Chang Q."/>
            <person name="Ding S."/>
            <person name="Wang X."/>
            <person name="Zhu J."/>
            <person name="Ruan X."/>
            <person name="Zhao L."/>
            <person name="Wei J."/>
            <person name="Que T."/>
            <person name="Du C."/>
            <person name="Cheng J."/>
            <person name="Dai P."/>
            <person name="Han X."/>
            <person name="Huang E."/>
            <person name="Gao Y."/>
            <person name="Liu J."/>
            <person name="Shao H."/>
            <person name="Ye R."/>
            <person name="Li L."/>
            <person name="Wei W."/>
            <person name="Wang X."/>
            <person name="Wang C."/>
            <person name="Huo Q."/>
            <person name="Li W."/>
            <person name="Guo W."/>
            <person name="Chen H."/>
            <person name="Chen S."/>
            <person name="Zhou L."/>
            <person name="Zhou L."/>
            <person name="Ni X."/>
            <person name="Tian J."/>
            <person name="Zhou Y."/>
            <person name="Sheng Y."/>
            <person name="Liu T."/>
            <person name="Pan Y."/>
            <person name="Xia L."/>
            <person name="Li J."/>
            <person name="Zhao F."/>
            <person name="Cao W."/>
        </authorList>
    </citation>
    <scope>NUCLEOTIDE SEQUENCE</scope>
    <source>
        <strain evidence="4">Rsan-2018</strain>
        <tissue evidence="4">Larvae</tissue>
    </source>
</reference>
<dbReference type="PANTHER" id="PTHR11177:SF317">
    <property type="entry name" value="CHITINASE 12-RELATED"/>
    <property type="match status" value="1"/>
</dbReference>
<evidence type="ECO:0000256" key="1">
    <source>
        <dbReference type="SAM" id="MobiDB-lite"/>
    </source>
</evidence>
<feature type="transmembrane region" description="Helical" evidence="2">
    <location>
        <begin position="166"/>
        <end position="186"/>
    </location>
</feature>
<evidence type="ECO:0000256" key="2">
    <source>
        <dbReference type="SAM" id="Phobius"/>
    </source>
</evidence>
<dbReference type="InterPro" id="IPR017853">
    <property type="entry name" value="GH"/>
</dbReference>
<dbReference type="InterPro" id="IPR001223">
    <property type="entry name" value="Glyco_hydro18_cat"/>
</dbReference>
<feature type="domain" description="GH18" evidence="3">
    <location>
        <begin position="232"/>
        <end position="602"/>
    </location>
</feature>
<dbReference type="SUPFAM" id="SSF51445">
    <property type="entry name" value="(Trans)glycosidases"/>
    <property type="match status" value="1"/>
</dbReference>
<dbReference type="EMBL" id="JABSTV010001253">
    <property type="protein sequence ID" value="KAH7943250.1"/>
    <property type="molecule type" value="Genomic_DNA"/>
</dbReference>
<dbReference type="PANTHER" id="PTHR11177">
    <property type="entry name" value="CHITINASE"/>
    <property type="match status" value="1"/>
</dbReference>
<evidence type="ECO:0000313" key="4">
    <source>
        <dbReference type="EMBL" id="KAH7943250.1"/>
    </source>
</evidence>
<proteinExistence type="predicted"/>
<comment type="caution">
    <text evidence="4">The sequence shown here is derived from an EMBL/GenBank/DDBJ whole genome shotgun (WGS) entry which is preliminary data.</text>
</comment>
<name>A0A9D4PJI9_RHISA</name>
<dbReference type="GO" id="GO:0004568">
    <property type="term" value="F:chitinase activity"/>
    <property type="evidence" value="ECO:0007669"/>
    <property type="project" value="TreeGrafter"/>
</dbReference>
<dbReference type="GO" id="GO:0005576">
    <property type="term" value="C:extracellular region"/>
    <property type="evidence" value="ECO:0007669"/>
    <property type="project" value="TreeGrafter"/>
</dbReference>
<feature type="region of interest" description="Disordered" evidence="1">
    <location>
        <begin position="1"/>
        <end position="68"/>
    </location>
</feature>
<dbReference type="GO" id="GO:0006032">
    <property type="term" value="P:chitin catabolic process"/>
    <property type="evidence" value="ECO:0007669"/>
    <property type="project" value="TreeGrafter"/>
</dbReference>
<evidence type="ECO:0000313" key="5">
    <source>
        <dbReference type="Proteomes" id="UP000821837"/>
    </source>
</evidence>
<dbReference type="Gene3D" id="3.10.50.10">
    <property type="match status" value="1"/>
</dbReference>
<organism evidence="4 5">
    <name type="scientific">Rhipicephalus sanguineus</name>
    <name type="common">Brown dog tick</name>
    <name type="synonym">Ixodes sanguineus</name>
    <dbReference type="NCBI Taxonomy" id="34632"/>
    <lineage>
        <taxon>Eukaryota</taxon>
        <taxon>Metazoa</taxon>
        <taxon>Ecdysozoa</taxon>
        <taxon>Arthropoda</taxon>
        <taxon>Chelicerata</taxon>
        <taxon>Arachnida</taxon>
        <taxon>Acari</taxon>
        <taxon>Parasitiformes</taxon>
        <taxon>Ixodida</taxon>
        <taxon>Ixodoidea</taxon>
        <taxon>Ixodidae</taxon>
        <taxon>Rhipicephalinae</taxon>
        <taxon>Rhipicephalus</taxon>
        <taxon>Rhipicephalus</taxon>
    </lineage>
</organism>
<keyword evidence="2" id="KW-0812">Transmembrane</keyword>
<dbReference type="GO" id="GO:0005975">
    <property type="term" value="P:carbohydrate metabolic process"/>
    <property type="evidence" value="ECO:0007669"/>
    <property type="project" value="InterPro"/>
</dbReference>